<comment type="subcellular location">
    <subcellularLocation>
        <location evidence="1 8">Cell membrane</location>
        <topology evidence="1 8">Multi-pass membrane protein</topology>
    </subcellularLocation>
</comment>
<feature type="transmembrane region" description="Helical" evidence="8">
    <location>
        <begin position="63"/>
        <end position="83"/>
    </location>
</feature>
<keyword evidence="4 8" id="KW-0133">Cell shape</keyword>
<sequence length="561" mass="60839">MVRKILLSFNREISGVHQAALLIGLSSIVAKVLALYRDRLLAGTFGAGEELDIYFAAFRVPDFLYAVSLILSTNAAILPIFMRRESRGHDAVRSFVARISTLFIFVMVLVIGAAYFLMPFVSSLITPGFSAVNLDKLVVLSRILLLSPLLLGFSALISNILQAHNRFFIYALSPVLYNAGIIAGILFFYPSMGLSGLTWGVILGALLHLLVQVPSVVSVGLMPRPTLAVFGKDILEVLRFSTPRSIGIGLNQLVLTVLTAIASAIGAGSIAVFQFSYNLFSIPLGVIGLSYSVAAFPAMTRSFVDGKKDEFIKNVVNSLRHIIFWSLPFVVLFIVLRAHIVRVVLGAGAFGWADTRLTAAALGLFSISILAQGIVMLLVRAFYAAGKTVFPLIVNFISSLVTVAIAVGVLYLFETSHPLRVFERVLLRVEDLGQTSVLVLAFSFSVGSVINAAVLWLGFNSFFKTLDGILARSSWQNTVASAVLGGTTYGVLKITDKFFDLQTFWGIFAHGAIAASAGLFLFLAYLWFSGNQELRDIVSAVSQKFWKSEAIAPEPRSAAEI</sequence>
<dbReference type="InterPro" id="IPR004268">
    <property type="entry name" value="MurJ"/>
</dbReference>
<evidence type="ECO:0000256" key="6">
    <source>
        <dbReference type="ARBA" id="ARBA00022989"/>
    </source>
</evidence>
<feature type="transmembrane region" description="Helical" evidence="8">
    <location>
        <begin position="433"/>
        <end position="457"/>
    </location>
</feature>
<comment type="function">
    <text evidence="8">Involved in peptidoglycan biosynthesis. Transports lipid-linked peptidoglycan precursors from the inner to the outer leaflet of the cytoplasmic membrane.</text>
</comment>
<evidence type="ECO:0000256" key="4">
    <source>
        <dbReference type="ARBA" id="ARBA00022960"/>
    </source>
</evidence>
<feature type="transmembrane region" description="Helical" evidence="8">
    <location>
        <begin position="95"/>
        <end position="117"/>
    </location>
</feature>
<dbReference type="AlphaFoldDB" id="A0A1G2EYX9"/>
<feature type="transmembrane region" description="Helical" evidence="8">
    <location>
        <begin position="390"/>
        <end position="413"/>
    </location>
</feature>
<comment type="pathway">
    <text evidence="8">Cell wall biogenesis; peptidoglycan biosynthesis.</text>
</comment>
<feature type="transmembrane region" description="Helical" evidence="8">
    <location>
        <begin position="137"/>
        <end position="160"/>
    </location>
</feature>
<dbReference type="Proteomes" id="UP000177486">
    <property type="component" value="Unassembled WGS sequence"/>
</dbReference>
<feature type="transmembrane region" description="Helical" evidence="8">
    <location>
        <begin position="469"/>
        <end position="492"/>
    </location>
</feature>
<dbReference type="PANTHER" id="PTHR47019:SF1">
    <property type="entry name" value="LIPID II FLIPPASE MURJ"/>
    <property type="match status" value="1"/>
</dbReference>
<dbReference type="GO" id="GO:0005886">
    <property type="term" value="C:plasma membrane"/>
    <property type="evidence" value="ECO:0007669"/>
    <property type="project" value="UniProtKB-SubCell"/>
</dbReference>
<keyword evidence="8" id="KW-0813">Transport</keyword>
<feature type="transmembrane region" description="Helical" evidence="8">
    <location>
        <begin position="504"/>
        <end position="528"/>
    </location>
</feature>
<proteinExistence type="inferred from homology"/>
<feature type="transmembrane region" description="Helical" evidence="8">
    <location>
        <begin position="253"/>
        <end position="273"/>
    </location>
</feature>
<dbReference type="InterPro" id="IPR051050">
    <property type="entry name" value="Lipid_II_flippase_MurJ/MviN"/>
</dbReference>
<feature type="transmembrane region" description="Helical" evidence="8">
    <location>
        <begin position="167"/>
        <end position="189"/>
    </location>
</feature>
<keyword evidence="5 8" id="KW-0573">Peptidoglycan synthesis</keyword>
<keyword evidence="3 8" id="KW-0812">Transmembrane</keyword>
<keyword evidence="8" id="KW-0961">Cell wall biogenesis/degradation</keyword>
<evidence type="ECO:0000313" key="9">
    <source>
        <dbReference type="EMBL" id="OGZ30600.1"/>
    </source>
</evidence>
<reference evidence="9 10" key="1">
    <citation type="journal article" date="2016" name="Nat. Commun.">
        <title>Thousands of microbial genomes shed light on interconnected biogeochemical processes in an aquifer system.</title>
        <authorList>
            <person name="Anantharaman K."/>
            <person name="Brown C.T."/>
            <person name="Hug L.A."/>
            <person name="Sharon I."/>
            <person name="Castelle C.J."/>
            <person name="Probst A.J."/>
            <person name="Thomas B.C."/>
            <person name="Singh A."/>
            <person name="Wilkins M.J."/>
            <person name="Karaoz U."/>
            <person name="Brodie E.L."/>
            <person name="Williams K.H."/>
            <person name="Hubbard S.S."/>
            <person name="Banfield J.F."/>
        </authorList>
    </citation>
    <scope>NUCLEOTIDE SEQUENCE [LARGE SCALE GENOMIC DNA]</scope>
</reference>
<dbReference type="GO" id="GO:0071555">
    <property type="term" value="P:cell wall organization"/>
    <property type="evidence" value="ECO:0007669"/>
    <property type="project" value="UniProtKB-KW"/>
</dbReference>
<feature type="transmembrane region" description="Helical" evidence="8">
    <location>
        <begin position="20"/>
        <end position="36"/>
    </location>
</feature>
<evidence type="ECO:0000256" key="1">
    <source>
        <dbReference type="ARBA" id="ARBA00004651"/>
    </source>
</evidence>
<feature type="transmembrane region" description="Helical" evidence="8">
    <location>
        <begin position="321"/>
        <end position="340"/>
    </location>
</feature>
<feature type="transmembrane region" description="Helical" evidence="8">
    <location>
        <begin position="279"/>
        <end position="300"/>
    </location>
</feature>
<dbReference type="GO" id="GO:0008360">
    <property type="term" value="P:regulation of cell shape"/>
    <property type="evidence" value="ECO:0007669"/>
    <property type="project" value="UniProtKB-KW"/>
</dbReference>
<dbReference type="GO" id="GO:0009252">
    <property type="term" value="P:peptidoglycan biosynthetic process"/>
    <property type="evidence" value="ECO:0007669"/>
    <property type="project" value="UniProtKB-UniRule"/>
</dbReference>
<evidence type="ECO:0000256" key="8">
    <source>
        <dbReference type="HAMAP-Rule" id="MF_02078"/>
    </source>
</evidence>
<feature type="transmembrane region" description="Helical" evidence="8">
    <location>
        <begin position="360"/>
        <end position="383"/>
    </location>
</feature>
<feature type="transmembrane region" description="Helical" evidence="8">
    <location>
        <begin position="201"/>
        <end position="222"/>
    </location>
</feature>
<evidence type="ECO:0000313" key="10">
    <source>
        <dbReference type="Proteomes" id="UP000177486"/>
    </source>
</evidence>
<accession>A0A1G2EYX9</accession>
<protein>
    <recommendedName>
        <fullName evidence="8">Probable lipid II flippase MurJ</fullName>
    </recommendedName>
</protein>
<keyword evidence="7 8" id="KW-0472">Membrane</keyword>
<dbReference type="GO" id="GO:0034204">
    <property type="term" value="P:lipid translocation"/>
    <property type="evidence" value="ECO:0007669"/>
    <property type="project" value="TreeGrafter"/>
</dbReference>
<dbReference type="Pfam" id="PF03023">
    <property type="entry name" value="MurJ"/>
    <property type="match status" value="1"/>
</dbReference>
<evidence type="ECO:0000256" key="7">
    <source>
        <dbReference type="ARBA" id="ARBA00023136"/>
    </source>
</evidence>
<comment type="caution">
    <text evidence="9">The sequence shown here is derived from an EMBL/GenBank/DDBJ whole genome shotgun (WGS) entry which is preliminary data.</text>
</comment>
<comment type="similarity">
    <text evidence="8">Belongs to the MurJ/MviN family.</text>
</comment>
<keyword evidence="2 8" id="KW-1003">Cell membrane</keyword>
<gene>
    <name evidence="8" type="primary">murJ</name>
    <name evidence="9" type="ORF">A2931_04075</name>
</gene>
<evidence type="ECO:0000256" key="5">
    <source>
        <dbReference type="ARBA" id="ARBA00022984"/>
    </source>
</evidence>
<dbReference type="UniPathway" id="UPA00219"/>
<keyword evidence="6 8" id="KW-1133">Transmembrane helix</keyword>
<evidence type="ECO:0000256" key="2">
    <source>
        <dbReference type="ARBA" id="ARBA00022475"/>
    </source>
</evidence>
<name>A0A1G2EYX9_9BACT</name>
<dbReference type="EMBL" id="MHMQ01000016">
    <property type="protein sequence ID" value="OGZ30600.1"/>
    <property type="molecule type" value="Genomic_DNA"/>
</dbReference>
<dbReference type="PRINTS" id="PR01806">
    <property type="entry name" value="VIRFACTRMVIN"/>
</dbReference>
<dbReference type="GO" id="GO:0015648">
    <property type="term" value="F:lipid-linked peptidoglycan transporter activity"/>
    <property type="evidence" value="ECO:0007669"/>
    <property type="project" value="UniProtKB-UniRule"/>
</dbReference>
<dbReference type="HAMAP" id="MF_02078">
    <property type="entry name" value="MurJ_MviN"/>
    <property type="match status" value="1"/>
</dbReference>
<evidence type="ECO:0000256" key="3">
    <source>
        <dbReference type="ARBA" id="ARBA00022692"/>
    </source>
</evidence>
<organism evidence="9 10">
    <name type="scientific">Candidatus Niyogibacteria bacterium RIFCSPLOWO2_01_FULL_45_48</name>
    <dbReference type="NCBI Taxonomy" id="1801724"/>
    <lineage>
        <taxon>Bacteria</taxon>
        <taxon>Candidatus Niyogiibacteriota</taxon>
    </lineage>
</organism>
<dbReference type="PANTHER" id="PTHR47019">
    <property type="entry name" value="LIPID II FLIPPASE MURJ"/>
    <property type="match status" value="1"/>
</dbReference>